<dbReference type="OrthoDB" id="6539477at2"/>
<evidence type="ECO:0000313" key="1">
    <source>
        <dbReference type="EMBL" id="SFN26930.1"/>
    </source>
</evidence>
<proteinExistence type="predicted"/>
<sequence length="86" mass="9327">MSIQHLLLSTDGGAVIIEAEQLESELVIPPHLQTLTGGEADSDTGHRVAITKHYCKGRYYAVALDRHAASNEIDDVIDLLHPAPLD</sequence>
<gene>
    <name evidence="1" type="ORF">SAMN05428971_0790</name>
</gene>
<dbReference type="Proteomes" id="UP000198968">
    <property type="component" value="Unassembled WGS sequence"/>
</dbReference>
<protein>
    <submittedName>
        <fullName evidence="1">Uncharacterized protein</fullName>
    </submittedName>
</protein>
<reference evidence="2" key="1">
    <citation type="submission" date="2016-10" db="EMBL/GenBank/DDBJ databases">
        <authorList>
            <person name="Varghese N."/>
            <person name="Submissions S."/>
        </authorList>
    </citation>
    <scope>NUCLEOTIDE SEQUENCE [LARGE SCALE GENOMIC DNA]</scope>
    <source>
        <strain evidence="2">OV426</strain>
    </source>
</reference>
<evidence type="ECO:0000313" key="2">
    <source>
        <dbReference type="Proteomes" id="UP000198968"/>
    </source>
</evidence>
<name>A0A1I4XNQ6_9GAMM</name>
<dbReference type="EMBL" id="FOVG01000001">
    <property type="protein sequence ID" value="SFN26930.1"/>
    <property type="molecule type" value="Genomic_DNA"/>
</dbReference>
<organism evidence="1 2">
    <name type="scientific">Candidatus Pantoea varia</name>
    <dbReference type="NCBI Taxonomy" id="1881036"/>
    <lineage>
        <taxon>Bacteria</taxon>
        <taxon>Pseudomonadati</taxon>
        <taxon>Pseudomonadota</taxon>
        <taxon>Gammaproteobacteria</taxon>
        <taxon>Enterobacterales</taxon>
        <taxon>Erwiniaceae</taxon>
        <taxon>Pantoea</taxon>
    </lineage>
</organism>
<keyword evidence="2" id="KW-1185">Reference proteome</keyword>
<accession>A0A1I4XNQ6</accession>
<dbReference type="AlphaFoldDB" id="A0A1I4XNQ6"/>
<dbReference type="RefSeq" id="WP_090960278.1">
    <property type="nucleotide sequence ID" value="NZ_FOVG01000001.1"/>
</dbReference>